<dbReference type="GeneID" id="34684134"/>
<organism evidence="2 3">
    <name type="scientific">Lachancea lanzarotensis</name>
    <dbReference type="NCBI Taxonomy" id="1245769"/>
    <lineage>
        <taxon>Eukaryota</taxon>
        <taxon>Fungi</taxon>
        <taxon>Dikarya</taxon>
        <taxon>Ascomycota</taxon>
        <taxon>Saccharomycotina</taxon>
        <taxon>Saccharomycetes</taxon>
        <taxon>Saccharomycetales</taxon>
        <taxon>Saccharomycetaceae</taxon>
        <taxon>Lachancea</taxon>
    </lineage>
</organism>
<feature type="compositionally biased region" description="Polar residues" evidence="1">
    <location>
        <begin position="370"/>
        <end position="385"/>
    </location>
</feature>
<feature type="region of interest" description="Disordered" evidence="1">
    <location>
        <begin position="1"/>
        <end position="82"/>
    </location>
</feature>
<proteinExistence type="predicted"/>
<feature type="compositionally biased region" description="Polar residues" evidence="1">
    <location>
        <begin position="29"/>
        <end position="45"/>
    </location>
</feature>
<sequence length="472" mass="51020">MTGGTLGRAKRGRPPLLKEYADPMKSPMAHSSMQMQRTAASSTFTKPWMRVSPSNKKRRRDSSASSNSSYASAPSGSPTQTITRLNRHRGILLATPVKYQQNVANSSPLTPADNIFSSEPRRQPLRSSPLEASCGLPDTPSGSMSKDGCKNGNASVRSENMAQFSFSLCIGEDGKAKIAGASTSSTVACDSEAMVDVTTQKPPLTGFDKSVVLGLLKKMRSSRKDANPLSKVSIIRPSEVFTENPPQSPKEATISQPALPWTPNCTAVFQLKTGFTPGNGIDEMLYPTVKHEETQSQRVGRSRSNSAVFKMTSGDPLLMTEEDPSTEFLVSQGHNNTSTELFFQQLLSSPRKSSSYFSSPTSFFNGGISRPQSKQDPQTTRSYYNRPTGEHSKSTRGKLNVPTTPVAEGSQDYSFAIQCTPLIQQTMSGSLNKVIGEALPQNGHGNVAIQSPRVLEQDDARLALRKLIGGSN</sequence>
<dbReference type="OrthoDB" id="4065577at2759"/>
<dbReference type="RefSeq" id="XP_022626969.1">
    <property type="nucleotide sequence ID" value="XM_022774919.1"/>
</dbReference>
<feature type="compositionally biased region" description="Low complexity" evidence="1">
    <location>
        <begin position="63"/>
        <end position="77"/>
    </location>
</feature>
<reference evidence="2 3" key="1">
    <citation type="submission" date="2014-12" db="EMBL/GenBank/DDBJ databases">
        <authorList>
            <person name="Neuveglise Cecile"/>
        </authorList>
    </citation>
    <scope>NUCLEOTIDE SEQUENCE [LARGE SCALE GENOMIC DNA]</scope>
    <source>
        <strain evidence="2 3">CBS 12615</strain>
    </source>
</reference>
<dbReference type="AlphaFoldDB" id="A0A0C7MYT7"/>
<protein>
    <submittedName>
        <fullName evidence="2">LALA0S01e17612g1_1</fullName>
    </submittedName>
</protein>
<dbReference type="STRING" id="1245769.A0A0C7MYT7"/>
<accession>A0A0C7MYT7</accession>
<evidence type="ECO:0000313" key="2">
    <source>
        <dbReference type="EMBL" id="CEP60728.1"/>
    </source>
</evidence>
<dbReference type="Proteomes" id="UP000054304">
    <property type="component" value="Unassembled WGS sequence"/>
</dbReference>
<feature type="region of interest" description="Disordered" evidence="1">
    <location>
        <begin position="104"/>
        <end position="152"/>
    </location>
</feature>
<gene>
    <name evidence="2" type="ORF">LALA0_S01e17612g</name>
</gene>
<dbReference type="HOGENOM" id="CLU_027374_0_0_1"/>
<name>A0A0C7MYT7_9SACH</name>
<feature type="region of interest" description="Disordered" evidence="1">
    <location>
        <begin position="363"/>
        <end position="406"/>
    </location>
</feature>
<evidence type="ECO:0000313" key="3">
    <source>
        <dbReference type="Proteomes" id="UP000054304"/>
    </source>
</evidence>
<keyword evidence="3" id="KW-1185">Reference proteome</keyword>
<dbReference type="EMBL" id="LN736360">
    <property type="protein sequence ID" value="CEP60728.1"/>
    <property type="molecule type" value="Genomic_DNA"/>
</dbReference>
<evidence type="ECO:0000256" key="1">
    <source>
        <dbReference type="SAM" id="MobiDB-lite"/>
    </source>
</evidence>